<evidence type="ECO:0000313" key="2">
    <source>
        <dbReference type="Proteomes" id="UP000565078"/>
    </source>
</evidence>
<organism evidence="1 2">
    <name type="scientific">Candidatus Iainarchaeum sp</name>
    <dbReference type="NCBI Taxonomy" id="3101447"/>
    <lineage>
        <taxon>Archaea</taxon>
        <taxon>Candidatus Iainarchaeota</taxon>
        <taxon>Candidatus Iainarchaeia</taxon>
        <taxon>Candidatus Iainarchaeales</taxon>
        <taxon>Candidatus Iainarchaeaceae</taxon>
        <taxon>Candidatus Iainarchaeum</taxon>
    </lineage>
</organism>
<dbReference type="EMBL" id="DUGC01000094">
    <property type="protein sequence ID" value="HIH10171.1"/>
    <property type="molecule type" value="Genomic_DNA"/>
</dbReference>
<comment type="caution">
    <text evidence="1">The sequence shown here is derived from an EMBL/GenBank/DDBJ whole genome shotgun (WGS) entry which is preliminary data.</text>
</comment>
<accession>A0A7J4IX93</accession>
<dbReference type="AlphaFoldDB" id="A0A7J4IX93"/>
<evidence type="ECO:0000313" key="1">
    <source>
        <dbReference type="EMBL" id="HIH10171.1"/>
    </source>
</evidence>
<reference evidence="2" key="1">
    <citation type="journal article" date="2020" name="bioRxiv">
        <title>A rank-normalized archaeal taxonomy based on genome phylogeny resolves widespread incomplete and uneven classifications.</title>
        <authorList>
            <person name="Rinke C."/>
            <person name="Chuvochina M."/>
            <person name="Mussig A.J."/>
            <person name="Chaumeil P.-A."/>
            <person name="Waite D.W."/>
            <person name="Whitman W.B."/>
            <person name="Parks D.H."/>
            <person name="Hugenholtz P."/>
        </authorList>
    </citation>
    <scope>NUCLEOTIDE SEQUENCE [LARGE SCALE GENOMIC DNA]</scope>
</reference>
<protein>
    <submittedName>
        <fullName evidence="1">Uncharacterized protein</fullName>
    </submittedName>
</protein>
<proteinExistence type="predicted"/>
<name>A0A7J4IX93_9ARCH</name>
<sequence>MRAFVLAAALMVSFFMYAPSALAGNIGDSCNYMINGDSQCNVGSGIYCTSYTCQLVADPTTSCSDSDANNLGTLGQISARYRDYDGAFRTATGIGDDCLNVNQFVESCSGSQCKVREATCSPSGIFPYAFNEYPCLACSNGACTQLPAISCNYELYADTQCPAGKYCVDYTCQTVADPNVYCNDSDGNTFTSAGNVSARYRDYAGRFMTQTEPDKCLAGNTFSASCSGSNCSVWEVTCKAGKPDFGTYQCDSCNAGACAPPAPPVQMCNYYTGQDSNCNTSQGFYCVMGTCTQVADTSTYCNDPDGNNLAAGGTLTSRQRGYDGNWMTISVGDECYSNNMLVPSCAGVSCEVREARCTTGPSYTFGMYPCDSCSQGACAQYADQNVAGRSCLYNGALDTQCSPDQNIFCIGNVCTRNDQNISSFCRESDDHNIFRAGDTNFSYRNYDTGAVVKGLMPDVCLDANRLKEYYCNANSGAPGQNYGFESVQCAAGCQNNKCNPPPRYYSPGENCYNGIKDLDEEGVDCAGAYCKACSQQAVSDEEMLFHLEEWKAGRIDNSRLLEIIRTWKRG</sequence>
<dbReference type="Proteomes" id="UP000565078">
    <property type="component" value="Unassembled WGS sequence"/>
</dbReference>
<gene>
    <name evidence="1" type="ORF">HA254_05910</name>
</gene>